<evidence type="ECO:0000256" key="4">
    <source>
        <dbReference type="ARBA" id="ARBA00022692"/>
    </source>
</evidence>
<protein>
    <submittedName>
        <fullName evidence="8">GlsB/YeaQ/YmgE family stress response membrane protein</fullName>
    </submittedName>
</protein>
<comment type="caution">
    <text evidence="8">The sequence shown here is derived from an EMBL/GenBank/DDBJ whole genome shotgun (WGS) entry which is preliminary data.</text>
</comment>
<evidence type="ECO:0000256" key="7">
    <source>
        <dbReference type="SAM" id="Phobius"/>
    </source>
</evidence>
<reference evidence="8 9" key="1">
    <citation type="submission" date="2024-09" db="EMBL/GenBank/DDBJ databases">
        <authorList>
            <person name="Sun Q."/>
            <person name="Mori K."/>
        </authorList>
    </citation>
    <scope>NUCLEOTIDE SEQUENCE [LARGE SCALE GENOMIC DNA]</scope>
    <source>
        <strain evidence="8 9">TBRC 1432</strain>
    </source>
</reference>
<dbReference type="PANTHER" id="PTHR33884">
    <property type="entry name" value="UPF0410 PROTEIN YMGE"/>
    <property type="match status" value="1"/>
</dbReference>
<dbReference type="Proteomes" id="UP001589810">
    <property type="component" value="Unassembled WGS sequence"/>
</dbReference>
<keyword evidence="6 7" id="KW-0472">Membrane</keyword>
<keyword evidence="4 7" id="KW-0812">Transmembrane</keyword>
<dbReference type="InterPro" id="IPR007341">
    <property type="entry name" value="Transgly_assoc"/>
</dbReference>
<feature type="transmembrane region" description="Helical" evidence="7">
    <location>
        <begin position="61"/>
        <end position="83"/>
    </location>
</feature>
<dbReference type="PANTHER" id="PTHR33884:SF3">
    <property type="entry name" value="UPF0410 PROTEIN YMGE"/>
    <property type="match status" value="1"/>
</dbReference>
<keyword evidence="5 7" id="KW-1133">Transmembrane helix</keyword>
<dbReference type="EMBL" id="JBHLUD010000013">
    <property type="protein sequence ID" value="MFC0546866.1"/>
    <property type="molecule type" value="Genomic_DNA"/>
</dbReference>
<comment type="subcellular location">
    <subcellularLocation>
        <location evidence="1">Cell membrane</location>
        <topology evidence="1">Multi-pass membrane protein</topology>
    </subcellularLocation>
</comment>
<dbReference type="RefSeq" id="WP_273937105.1">
    <property type="nucleotide sequence ID" value="NZ_CP097263.1"/>
</dbReference>
<evidence type="ECO:0000313" key="8">
    <source>
        <dbReference type="EMBL" id="MFC0546866.1"/>
    </source>
</evidence>
<evidence type="ECO:0000256" key="6">
    <source>
        <dbReference type="ARBA" id="ARBA00023136"/>
    </source>
</evidence>
<organism evidence="8 9">
    <name type="scientific">Kutzneria chonburiensis</name>
    <dbReference type="NCBI Taxonomy" id="1483604"/>
    <lineage>
        <taxon>Bacteria</taxon>
        <taxon>Bacillati</taxon>
        <taxon>Actinomycetota</taxon>
        <taxon>Actinomycetes</taxon>
        <taxon>Pseudonocardiales</taxon>
        <taxon>Pseudonocardiaceae</taxon>
        <taxon>Kutzneria</taxon>
    </lineage>
</organism>
<evidence type="ECO:0000313" key="9">
    <source>
        <dbReference type="Proteomes" id="UP001589810"/>
    </source>
</evidence>
<evidence type="ECO:0000256" key="3">
    <source>
        <dbReference type="ARBA" id="ARBA00022475"/>
    </source>
</evidence>
<comment type="similarity">
    <text evidence="2">Belongs to the UPF0410 family.</text>
</comment>
<dbReference type="Pfam" id="PF04226">
    <property type="entry name" value="Transgly_assoc"/>
    <property type="match status" value="1"/>
</dbReference>
<proteinExistence type="inferred from homology"/>
<feature type="transmembrane region" description="Helical" evidence="7">
    <location>
        <begin position="30"/>
        <end position="49"/>
    </location>
</feature>
<keyword evidence="9" id="KW-1185">Reference proteome</keyword>
<sequence>MGIIGWIVLGAIVGWAANLVVGGRDRRPQGCIVSVLVGIAGAFLGGWLYQLATGHPNDFGWNFTSFGIALVGAVILLAVLSLFRGAGRGGRQ</sequence>
<feature type="transmembrane region" description="Helical" evidence="7">
    <location>
        <begin position="6"/>
        <end position="23"/>
    </location>
</feature>
<gene>
    <name evidence="8" type="ORF">ACFFH7_35525</name>
</gene>
<name>A0ABV6N4E2_9PSEU</name>
<evidence type="ECO:0000256" key="1">
    <source>
        <dbReference type="ARBA" id="ARBA00004651"/>
    </source>
</evidence>
<evidence type="ECO:0000256" key="2">
    <source>
        <dbReference type="ARBA" id="ARBA00011006"/>
    </source>
</evidence>
<accession>A0ABV6N4E2</accession>
<evidence type="ECO:0000256" key="5">
    <source>
        <dbReference type="ARBA" id="ARBA00022989"/>
    </source>
</evidence>
<keyword evidence="3" id="KW-1003">Cell membrane</keyword>